<dbReference type="RefSeq" id="WP_345272207.1">
    <property type="nucleotide sequence ID" value="NZ_BAABIM010000005.1"/>
</dbReference>
<evidence type="ECO:0000256" key="1">
    <source>
        <dbReference type="SAM" id="Phobius"/>
    </source>
</evidence>
<dbReference type="Proteomes" id="UP001500621">
    <property type="component" value="Unassembled WGS sequence"/>
</dbReference>
<keyword evidence="3" id="KW-1185">Reference proteome</keyword>
<organism evidence="2 3">
    <name type="scientific">Nocardioides nanhaiensis</name>
    <dbReference type="NCBI Taxonomy" id="1476871"/>
    <lineage>
        <taxon>Bacteria</taxon>
        <taxon>Bacillati</taxon>
        <taxon>Actinomycetota</taxon>
        <taxon>Actinomycetes</taxon>
        <taxon>Propionibacteriales</taxon>
        <taxon>Nocardioidaceae</taxon>
        <taxon>Nocardioides</taxon>
    </lineage>
</organism>
<protein>
    <recommendedName>
        <fullName evidence="4">DUF2530 domain-containing protein</fullName>
    </recommendedName>
</protein>
<evidence type="ECO:0000313" key="3">
    <source>
        <dbReference type="Proteomes" id="UP001500621"/>
    </source>
</evidence>
<keyword evidence="1" id="KW-0472">Membrane</keyword>
<feature type="transmembrane region" description="Helical" evidence="1">
    <location>
        <begin position="46"/>
        <end position="66"/>
    </location>
</feature>
<reference evidence="3" key="1">
    <citation type="journal article" date="2019" name="Int. J. Syst. Evol. Microbiol.">
        <title>The Global Catalogue of Microorganisms (GCM) 10K type strain sequencing project: providing services to taxonomists for standard genome sequencing and annotation.</title>
        <authorList>
            <consortium name="The Broad Institute Genomics Platform"/>
            <consortium name="The Broad Institute Genome Sequencing Center for Infectious Disease"/>
            <person name="Wu L."/>
            <person name="Ma J."/>
        </authorList>
    </citation>
    <scope>NUCLEOTIDE SEQUENCE [LARGE SCALE GENOMIC DNA]</scope>
    <source>
        <strain evidence="3">JCM 18127</strain>
    </source>
</reference>
<proteinExistence type="predicted"/>
<gene>
    <name evidence="2" type="ORF">GCM10023226_42380</name>
</gene>
<name>A0ABP8X3K6_9ACTN</name>
<keyword evidence="1" id="KW-0812">Transmembrane</keyword>
<feature type="transmembrane region" description="Helical" evidence="1">
    <location>
        <begin position="21"/>
        <end position="40"/>
    </location>
</feature>
<accession>A0ABP8X3K6</accession>
<keyword evidence="1" id="KW-1133">Transmembrane helix</keyword>
<evidence type="ECO:0000313" key="2">
    <source>
        <dbReference type="EMBL" id="GAA4699147.1"/>
    </source>
</evidence>
<comment type="caution">
    <text evidence="2">The sequence shown here is derived from an EMBL/GenBank/DDBJ whole genome shotgun (WGS) entry which is preliminary data.</text>
</comment>
<dbReference type="EMBL" id="BAABIM010000005">
    <property type="protein sequence ID" value="GAA4699147.1"/>
    <property type="molecule type" value="Genomic_DNA"/>
</dbReference>
<sequence>MSEPLSPSLHKALRVSRNLQMVMVVVWPVLLVAVVAGLVAGRFEDAPITGVVMAAAIAGLAWFSVLRLRNLNRRLAESPVEE</sequence>
<evidence type="ECO:0008006" key="4">
    <source>
        <dbReference type="Google" id="ProtNLM"/>
    </source>
</evidence>